<evidence type="ECO:0000256" key="2">
    <source>
        <dbReference type="SAM" id="SignalP"/>
    </source>
</evidence>
<keyword evidence="4" id="KW-1185">Reference proteome</keyword>
<accession>A0A166Y352</accession>
<feature type="transmembrane region" description="Helical" evidence="1">
    <location>
        <begin position="547"/>
        <end position="565"/>
    </location>
</feature>
<protein>
    <submittedName>
        <fullName evidence="3">Uncharacterized protein</fullName>
    </submittedName>
</protein>
<dbReference type="Proteomes" id="UP000076552">
    <property type="component" value="Unassembled WGS sequence"/>
</dbReference>
<reference evidence="3 4" key="1">
    <citation type="submission" date="2015-06" db="EMBL/GenBank/DDBJ databases">
        <title>Survival trade-offs in plant roots during colonization by closely related pathogenic and mutualistic fungi.</title>
        <authorList>
            <person name="Hacquard S."/>
            <person name="Kracher B."/>
            <person name="Hiruma K."/>
            <person name="Weinman A."/>
            <person name="Muench P."/>
            <person name="Garrido Oter R."/>
            <person name="Ver Loren van Themaat E."/>
            <person name="Dallerey J.-F."/>
            <person name="Damm U."/>
            <person name="Henrissat B."/>
            <person name="Lespinet O."/>
            <person name="Thon M."/>
            <person name="Kemen E."/>
            <person name="McHardy A.C."/>
            <person name="Schulze-Lefert P."/>
            <person name="O'Connell R.J."/>
        </authorList>
    </citation>
    <scope>NUCLEOTIDE SEQUENCE [LARGE SCALE GENOMIC DNA]</scope>
    <source>
        <strain evidence="3 4">0861</strain>
    </source>
</reference>
<sequence>LDAVRTLVLSICLVWLSCRANAGSQTADEIQQAIRQLGNDSAALGKTKAAAWVESPAVRGTADILWTCIVTLVACVYTVLHLNVPMKSGMWATFRDKIRWVFCAILMPETVLLVAVTQFRDARALRMELNELRDKGLSVVCAMFRPNPSPFDLQFCFFVVMKGFQVPINEYRPGPDFIEDVAYPDSLPLSSRGFLKLVELGHFDKDSMMTALRLGDRSKAGIFQKVLVTAQVLWMALQCIVRRAQGFPLALLEIHTMVHVACTIFTYMFWFYKPLDIGQPEIIPLKSEGLKEFVAFAVQEQLCNAPGVQDLIYYERKPEHATAASGEDCGLSDGGLQDGARYQPQLLAEPQRWIDIDPDTGGSLESGDALQCGVGLRRLSDTDTKKRLQFTAVDVRRVTKATEFTRHLGENPISDLQPFNPYSFTYLSDKGNLYVKVSDKYNSSPGGKSFLFIQYLPNTWTIDTTKDTGALFGASRVPFLLATGLTCMYAGIHLTAWHFDFPSSVESVLWRTSGLVLCASSAIALLFTTLVTTNYNSSWGDFVNMPLFFLFISFSFASLVARVFLTVESFLSIRSLPVGVYAMPAWLQMIPHL</sequence>
<feature type="transmembrane region" description="Helical" evidence="1">
    <location>
        <begin position="508"/>
        <end position="527"/>
    </location>
</feature>
<dbReference type="EMBL" id="LFIV01000009">
    <property type="protein sequence ID" value="KZL77216.1"/>
    <property type="molecule type" value="Genomic_DNA"/>
</dbReference>
<feature type="signal peptide" evidence="2">
    <location>
        <begin position="1"/>
        <end position="22"/>
    </location>
</feature>
<keyword evidence="1" id="KW-1133">Transmembrane helix</keyword>
<organism evidence="3 4">
    <name type="scientific">Colletotrichum tofieldiae</name>
    <dbReference type="NCBI Taxonomy" id="708197"/>
    <lineage>
        <taxon>Eukaryota</taxon>
        <taxon>Fungi</taxon>
        <taxon>Dikarya</taxon>
        <taxon>Ascomycota</taxon>
        <taxon>Pezizomycotina</taxon>
        <taxon>Sordariomycetes</taxon>
        <taxon>Hypocreomycetidae</taxon>
        <taxon>Glomerellales</taxon>
        <taxon>Glomerellaceae</taxon>
        <taxon>Colletotrichum</taxon>
        <taxon>Colletotrichum spaethianum species complex</taxon>
    </lineage>
</organism>
<dbReference type="STRING" id="708197.A0A166Y352"/>
<comment type="caution">
    <text evidence="3">The sequence shown here is derived from an EMBL/GenBank/DDBJ whole genome shotgun (WGS) entry which is preliminary data.</text>
</comment>
<keyword evidence="1" id="KW-0812">Transmembrane</keyword>
<feature type="transmembrane region" description="Helical" evidence="1">
    <location>
        <begin position="477"/>
        <end position="496"/>
    </location>
</feature>
<proteinExistence type="predicted"/>
<evidence type="ECO:0000256" key="1">
    <source>
        <dbReference type="SAM" id="Phobius"/>
    </source>
</evidence>
<keyword evidence="1" id="KW-0472">Membrane</keyword>
<feature type="transmembrane region" description="Helical" evidence="1">
    <location>
        <begin position="98"/>
        <end position="119"/>
    </location>
</feature>
<feature type="chain" id="PRO_5007882567" evidence="2">
    <location>
        <begin position="23"/>
        <end position="593"/>
    </location>
</feature>
<gene>
    <name evidence="3" type="ORF">CT0861_07021</name>
</gene>
<dbReference type="PANTHER" id="PTHR35043">
    <property type="entry name" value="TRANSCRIPTION FACTOR DOMAIN-CONTAINING PROTEIN"/>
    <property type="match status" value="1"/>
</dbReference>
<evidence type="ECO:0000313" key="3">
    <source>
        <dbReference type="EMBL" id="KZL77216.1"/>
    </source>
</evidence>
<dbReference type="PANTHER" id="PTHR35043:SF7">
    <property type="entry name" value="TRANSCRIPTION FACTOR DOMAIN-CONTAINING PROTEIN"/>
    <property type="match status" value="1"/>
</dbReference>
<feature type="non-terminal residue" evidence="3">
    <location>
        <position position="1"/>
    </location>
</feature>
<dbReference type="AlphaFoldDB" id="A0A166Y352"/>
<feature type="transmembrane region" description="Helical" evidence="1">
    <location>
        <begin position="64"/>
        <end position="86"/>
    </location>
</feature>
<name>A0A166Y352_9PEZI</name>
<evidence type="ECO:0000313" key="4">
    <source>
        <dbReference type="Proteomes" id="UP000076552"/>
    </source>
</evidence>
<keyword evidence="2" id="KW-0732">Signal</keyword>
<feature type="transmembrane region" description="Helical" evidence="1">
    <location>
        <begin position="248"/>
        <end position="272"/>
    </location>
</feature>